<feature type="transmembrane region" description="Helical" evidence="5">
    <location>
        <begin position="357"/>
        <end position="374"/>
    </location>
</feature>
<evidence type="ECO:0000256" key="1">
    <source>
        <dbReference type="ARBA" id="ARBA00004141"/>
    </source>
</evidence>
<feature type="transmembrane region" description="Helical" evidence="5">
    <location>
        <begin position="249"/>
        <end position="267"/>
    </location>
</feature>
<feature type="transmembrane region" description="Helical" evidence="5">
    <location>
        <begin position="44"/>
        <end position="60"/>
    </location>
</feature>
<comment type="subcellular location">
    <subcellularLocation>
        <location evidence="1">Membrane</location>
        <topology evidence="1">Multi-pass membrane protein</topology>
    </subcellularLocation>
</comment>
<organism evidence="7 8">
    <name type="scientific">Cedecea lapagei</name>
    <dbReference type="NCBI Taxonomy" id="158823"/>
    <lineage>
        <taxon>Bacteria</taxon>
        <taxon>Pseudomonadati</taxon>
        <taxon>Pseudomonadota</taxon>
        <taxon>Gammaproteobacteria</taxon>
        <taxon>Enterobacterales</taxon>
        <taxon>Enterobacteriaceae</taxon>
        <taxon>Cedecea</taxon>
    </lineage>
</organism>
<evidence type="ECO:0000313" key="8">
    <source>
        <dbReference type="Proteomes" id="UP000274122"/>
    </source>
</evidence>
<dbReference type="Pfam" id="PF04932">
    <property type="entry name" value="Wzy_C"/>
    <property type="match status" value="1"/>
</dbReference>
<protein>
    <submittedName>
        <fullName evidence="7">O-antigen ligase</fullName>
    </submittedName>
</protein>
<evidence type="ECO:0000256" key="4">
    <source>
        <dbReference type="ARBA" id="ARBA00023136"/>
    </source>
</evidence>
<feature type="transmembrane region" description="Helical" evidence="5">
    <location>
        <begin position="72"/>
        <end position="93"/>
    </location>
</feature>
<dbReference type="InterPro" id="IPR007016">
    <property type="entry name" value="O-antigen_ligase-rel_domated"/>
</dbReference>
<feature type="transmembrane region" description="Helical" evidence="5">
    <location>
        <begin position="407"/>
        <end position="424"/>
    </location>
</feature>
<dbReference type="PANTHER" id="PTHR37422">
    <property type="entry name" value="TEICHURONIC ACID BIOSYNTHESIS PROTEIN TUAE"/>
    <property type="match status" value="1"/>
</dbReference>
<dbReference type="KEGG" id="clap:NCTC11466_04528"/>
<keyword evidence="8" id="KW-1185">Reference proteome</keyword>
<keyword evidence="2 5" id="KW-0812">Transmembrane</keyword>
<proteinExistence type="predicted"/>
<dbReference type="InterPro" id="IPR051533">
    <property type="entry name" value="WaaL-like"/>
</dbReference>
<evidence type="ECO:0000313" key="7">
    <source>
        <dbReference type="EMBL" id="VEC01955.1"/>
    </source>
</evidence>
<reference evidence="7 8" key="1">
    <citation type="submission" date="2018-12" db="EMBL/GenBank/DDBJ databases">
        <authorList>
            <consortium name="Pathogen Informatics"/>
        </authorList>
    </citation>
    <scope>NUCLEOTIDE SEQUENCE [LARGE SCALE GENOMIC DNA]</scope>
    <source>
        <strain evidence="7 8">NCTC11466</strain>
    </source>
</reference>
<feature type="transmembrane region" description="Helical" evidence="5">
    <location>
        <begin position="198"/>
        <end position="219"/>
    </location>
</feature>
<feature type="transmembrane region" description="Helical" evidence="5">
    <location>
        <begin position="17"/>
        <end position="38"/>
    </location>
</feature>
<dbReference type="Proteomes" id="UP000274122">
    <property type="component" value="Chromosome"/>
</dbReference>
<feature type="transmembrane region" description="Helical" evidence="5">
    <location>
        <begin position="137"/>
        <end position="158"/>
    </location>
</feature>
<dbReference type="AlphaFoldDB" id="A0A3S4JF21"/>
<gene>
    <name evidence="7" type="primary">rfaL</name>
    <name evidence="7" type="ORF">NCTC11466_04528</name>
</gene>
<feature type="transmembrane region" description="Helical" evidence="5">
    <location>
        <begin position="113"/>
        <end position="130"/>
    </location>
</feature>
<keyword evidence="3 5" id="KW-1133">Transmembrane helix</keyword>
<keyword evidence="4 5" id="KW-0472">Membrane</keyword>
<accession>A0A3S4JF21</accession>
<name>A0A3S4JF21_9ENTR</name>
<feature type="transmembrane region" description="Helical" evidence="5">
    <location>
        <begin position="225"/>
        <end position="242"/>
    </location>
</feature>
<sequence length="430" mass="47066">MPDSSVFSRPYRQRKEAFFSVVDGLFLAGCLLSLAVALINPDQAIKVFIFSAILSLPALVNNYDNLLKQKRLLILPLALIAFGLMQIIWVAIYKQQGSPFTAAYRSYQNGGKNLLFAAFIIAAICSQPALSSCKGRMAQWVTIATGFGLYGWAGYQLYTVGGANPLAYRVPLGFEFATGTAYALTFIALLASQAILNLRGFLVIPLYFIHFALSTLAIVSTQTRAAILVYPVLCIALFLLNYRHNRTVLFGALASFIILSLAALIPLKPVLEQRYLEFKSDITAYQGDNSNTSIGARFAMQKAGLETGQLKPWGESLEQRSAALTDLNKSDPSLSGALLFVNVHLHNELMDTFSLKGYPGAILLLILYTSAIYISLKQKNILLLMVTGAIVAYGLSDMVLYSKGESLISMLALCFAFILMPGAMREQSHE</sequence>
<dbReference type="PANTHER" id="PTHR37422:SF17">
    <property type="entry name" value="O-ANTIGEN LIGASE"/>
    <property type="match status" value="1"/>
</dbReference>
<evidence type="ECO:0000256" key="2">
    <source>
        <dbReference type="ARBA" id="ARBA00022692"/>
    </source>
</evidence>
<dbReference type="RefSeq" id="WP_232012265.1">
    <property type="nucleotide sequence ID" value="NZ_LR134201.1"/>
</dbReference>
<evidence type="ECO:0000259" key="6">
    <source>
        <dbReference type="Pfam" id="PF04932"/>
    </source>
</evidence>
<dbReference type="EMBL" id="LR134201">
    <property type="protein sequence ID" value="VEC01955.1"/>
    <property type="molecule type" value="Genomic_DNA"/>
</dbReference>
<dbReference type="GO" id="GO:0016874">
    <property type="term" value="F:ligase activity"/>
    <property type="evidence" value="ECO:0007669"/>
    <property type="project" value="UniProtKB-KW"/>
</dbReference>
<feature type="transmembrane region" description="Helical" evidence="5">
    <location>
        <begin position="381"/>
        <end position="401"/>
    </location>
</feature>
<evidence type="ECO:0000256" key="5">
    <source>
        <dbReference type="SAM" id="Phobius"/>
    </source>
</evidence>
<feature type="domain" description="O-antigen ligase-related" evidence="6">
    <location>
        <begin position="211"/>
        <end position="365"/>
    </location>
</feature>
<evidence type="ECO:0000256" key="3">
    <source>
        <dbReference type="ARBA" id="ARBA00022989"/>
    </source>
</evidence>
<keyword evidence="7" id="KW-0436">Ligase</keyword>
<feature type="transmembrane region" description="Helical" evidence="5">
    <location>
        <begin position="170"/>
        <end position="191"/>
    </location>
</feature>
<dbReference type="GO" id="GO:0016020">
    <property type="term" value="C:membrane"/>
    <property type="evidence" value="ECO:0007669"/>
    <property type="project" value="UniProtKB-SubCell"/>
</dbReference>